<keyword evidence="6 8" id="KW-0067">ATP-binding</keyword>
<dbReference type="GO" id="GO:0032957">
    <property type="term" value="P:inositol trisphosphate metabolic process"/>
    <property type="evidence" value="ECO:0007669"/>
    <property type="project" value="InterPro"/>
</dbReference>
<feature type="domain" description="Inositol 1,3,4-trisphosphate 5/6-kinase ATP-grasp" evidence="11">
    <location>
        <begin position="126"/>
        <end position="318"/>
    </location>
</feature>
<dbReference type="FunFam" id="3.30.470.20:FF:000047">
    <property type="entry name" value="Inositol-tetrakisphosphate 1-kinase 4"/>
    <property type="match status" value="1"/>
</dbReference>
<dbReference type="GO" id="GO:0005737">
    <property type="term" value="C:cytoplasm"/>
    <property type="evidence" value="ECO:0007669"/>
    <property type="project" value="TreeGrafter"/>
</dbReference>
<dbReference type="PIRSF" id="PIRSF038186">
    <property type="entry name" value="ITPK"/>
    <property type="match status" value="1"/>
</dbReference>
<feature type="binding site" evidence="10">
    <location>
        <position position="283"/>
    </location>
    <ligand>
        <name>Mg(2+)</name>
        <dbReference type="ChEBI" id="CHEBI:18420"/>
        <label>1</label>
    </ligand>
</feature>
<feature type="binding site" evidence="9">
    <location>
        <position position="169"/>
    </location>
    <ligand>
        <name>1D-myo-inositol 1,3,4-trisphosphate</name>
        <dbReference type="ChEBI" id="CHEBI:58414"/>
    </ligand>
</feature>
<keyword evidence="3 8" id="KW-0479">Metal-binding</keyword>
<sequence length="342" mass="38832">MLYEEAMFGKKRIACVLSDKKLKKLNWFEFERVCNSYGYELFKLDLESDLESQGSFTVLLHKLTDTIALGNKGDEKSVNIISLIETYISKHPEVIVIDPIINVRQLVDRCKAYSIIDATDLYKYSVFTPSFCEITITNNEKTEAQLESNNINFPFICKPALGHGSKQAHEMLIVFNKDSLHLCKPPCVVQTFINHNATLYKIYIVGDQYCYIDRPSLKNFYAGNQNAIFFYSSDVSKADSQSSLSILDKEDEDIPRVSPNPIIMGKIASTLRKAFGMDLLGIDVVIENFTGKYAIIDVNAYPGYDGFPDFFHALLDCIKEKESKRELKLSAMINGINIIERN</sequence>
<feature type="domain" description="Inositol-tetrakisphosphate 1-kinase N-terminal" evidence="12">
    <location>
        <begin position="15"/>
        <end position="100"/>
    </location>
</feature>
<comment type="cofactor">
    <cofactor evidence="8 10">
        <name>Mg(2+)</name>
        <dbReference type="ChEBI" id="CHEBI:18420"/>
    </cofactor>
    <text evidence="8 10">Binds 2 magnesium ions per subunit.</text>
</comment>
<keyword evidence="5 8" id="KW-0418">Kinase</keyword>
<feature type="binding site" evidence="9">
    <location>
        <position position="303"/>
    </location>
    <ligand>
        <name>1D-myo-inositol 1,3,4-trisphosphate</name>
        <dbReference type="ChEBI" id="CHEBI:58414"/>
    </ligand>
</feature>
<evidence type="ECO:0000313" key="13">
    <source>
        <dbReference type="EMBL" id="KAK4886343.1"/>
    </source>
</evidence>
<feature type="binding site" evidence="9">
    <location>
        <position position="158"/>
    </location>
    <ligand>
        <name>ATP</name>
        <dbReference type="ChEBI" id="CHEBI:30616"/>
    </ligand>
</feature>
<dbReference type="Gene3D" id="3.30.1490.220">
    <property type="match status" value="1"/>
</dbReference>
<evidence type="ECO:0000256" key="8">
    <source>
        <dbReference type="PIRNR" id="PIRNR038186"/>
    </source>
</evidence>
<keyword evidence="4 8" id="KW-0547">Nucleotide-binding</keyword>
<dbReference type="Pfam" id="PF05770">
    <property type="entry name" value="Ins134_P3_kin"/>
    <property type="match status" value="1"/>
</dbReference>
<feature type="binding site" evidence="10">
    <location>
        <position position="297"/>
    </location>
    <ligand>
        <name>Mg(2+)</name>
        <dbReference type="ChEBI" id="CHEBI:18420"/>
        <label>2</label>
    </ligand>
</feature>
<dbReference type="InterPro" id="IPR041429">
    <property type="entry name" value="ITPK1_N"/>
</dbReference>
<feature type="binding site" evidence="9">
    <location>
        <position position="109"/>
    </location>
    <ligand>
        <name>ATP</name>
        <dbReference type="ChEBI" id="CHEBI:30616"/>
    </ligand>
</feature>
<organism evidence="13 14">
    <name type="scientific">Aquatica leii</name>
    <dbReference type="NCBI Taxonomy" id="1421715"/>
    <lineage>
        <taxon>Eukaryota</taxon>
        <taxon>Metazoa</taxon>
        <taxon>Ecdysozoa</taxon>
        <taxon>Arthropoda</taxon>
        <taxon>Hexapoda</taxon>
        <taxon>Insecta</taxon>
        <taxon>Pterygota</taxon>
        <taxon>Neoptera</taxon>
        <taxon>Endopterygota</taxon>
        <taxon>Coleoptera</taxon>
        <taxon>Polyphaga</taxon>
        <taxon>Elateriformia</taxon>
        <taxon>Elateroidea</taxon>
        <taxon>Lampyridae</taxon>
        <taxon>Luciolinae</taxon>
        <taxon>Aquatica</taxon>
    </lineage>
</organism>
<dbReference type="SUPFAM" id="SSF56059">
    <property type="entry name" value="Glutathione synthetase ATP-binding domain-like"/>
    <property type="match status" value="1"/>
</dbReference>
<comment type="similarity">
    <text evidence="1 8">Belongs to the ITPK1 family.</text>
</comment>
<comment type="catalytic activity">
    <reaction evidence="8">
        <text>1D-myo-inositol 3,4,5,6-tetrakisphosphate + ATP = 1D-myo-inositol 1,3,4,5,6-pentakisphosphate + ADP + H(+)</text>
        <dbReference type="Rhea" id="RHEA:12452"/>
        <dbReference type="ChEBI" id="CHEBI:15378"/>
        <dbReference type="ChEBI" id="CHEBI:30616"/>
        <dbReference type="ChEBI" id="CHEBI:57539"/>
        <dbReference type="ChEBI" id="CHEBI:57733"/>
        <dbReference type="ChEBI" id="CHEBI:456216"/>
        <dbReference type="EC" id="2.7.1.134"/>
    </reaction>
</comment>
<feature type="binding site" evidence="9">
    <location>
        <position position="216"/>
    </location>
    <ligand>
        <name>ATP</name>
        <dbReference type="ChEBI" id="CHEBI:30616"/>
    </ligand>
</feature>
<dbReference type="Pfam" id="PF17927">
    <property type="entry name" value="Ins134_P3_kin_N"/>
    <property type="match status" value="1"/>
</dbReference>
<feature type="binding site" evidence="9">
    <location>
        <position position="62"/>
    </location>
    <ligand>
        <name>1D-myo-inositol 1,3,4-trisphosphate</name>
        <dbReference type="ChEBI" id="CHEBI:58414"/>
    </ligand>
</feature>
<dbReference type="GO" id="GO:0005524">
    <property type="term" value="F:ATP binding"/>
    <property type="evidence" value="ECO:0007669"/>
    <property type="project" value="UniProtKB-KW"/>
</dbReference>
<comment type="caution">
    <text evidence="13">The sequence shown here is derived from an EMBL/GenBank/DDBJ whole genome shotgun (WGS) entry which is preliminary data.</text>
</comment>
<name>A0AAN7PHG1_9COLE</name>
<evidence type="ECO:0000256" key="7">
    <source>
        <dbReference type="ARBA" id="ARBA00022842"/>
    </source>
</evidence>
<dbReference type="GO" id="GO:0052725">
    <property type="term" value="F:inositol-1,3,4-trisphosphate 6-kinase activity"/>
    <property type="evidence" value="ECO:0007669"/>
    <property type="project" value="InterPro"/>
</dbReference>
<dbReference type="PANTHER" id="PTHR14217">
    <property type="entry name" value="INOSITOL-TETRAKISPHOSPHATE 1-KINASE"/>
    <property type="match status" value="1"/>
</dbReference>
<dbReference type="InterPro" id="IPR040464">
    <property type="entry name" value="InsP(3)kin_ATP-grasp"/>
</dbReference>
<evidence type="ECO:0000313" key="14">
    <source>
        <dbReference type="Proteomes" id="UP001353858"/>
    </source>
</evidence>
<evidence type="ECO:0000256" key="6">
    <source>
        <dbReference type="ARBA" id="ARBA00022840"/>
    </source>
</evidence>
<evidence type="ECO:0000256" key="3">
    <source>
        <dbReference type="ARBA" id="ARBA00022723"/>
    </source>
</evidence>
<keyword evidence="7 8" id="KW-0460">Magnesium</keyword>
<evidence type="ECO:0000259" key="11">
    <source>
        <dbReference type="Pfam" id="PF05770"/>
    </source>
</evidence>
<reference evidence="14" key="1">
    <citation type="submission" date="2023-01" db="EMBL/GenBank/DDBJ databases">
        <title>Key to firefly adult light organ development and bioluminescence: homeobox transcription factors regulate luciferase expression and transportation to peroxisome.</title>
        <authorList>
            <person name="Fu X."/>
        </authorList>
    </citation>
    <scope>NUCLEOTIDE SEQUENCE [LARGE SCALE GENOMIC DNA]</scope>
</reference>
<dbReference type="EC" id="2.7.1.134" evidence="8"/>
<dbReference type="Gene3D" id="3.40.50.11370">
    <property type="match status" value="1"/>
</dbReference>
<feature type="binding site" evidence="9">
    <location>
        <position position="201"/>
    </location>
    <ligand>
        <name>1D-myo-inositol 1,3,4-trisphosphate</name>
        <dbReference type="ChEBI" id="CHEBI:58414"/>
    </ligand>
</feature>
<evidence type="ECO:0000256" key="4">
    <source>
        <dbReference type="ARBA" id="ARBA00022741"/>
    </source>
</evidence>
<evidence type="ECO:0000259" key="12">
    <source>
        <dbReference type="Pfam" id="PF17927"/>
    </source>
</evidence>
<proteinExistence type="inferred from homology"/>
<dbReference type="GO" id="GO:0000287">
    <property type="term" value="F:magnesium ion binding"/>
    <property type="evidence" value="ECO:0007669"/>
    <property type="project" value="InterPro"/>
</dbReference>
<feature type="binding site" evidence="9">
    <location>
        <position position="21"/>
    </location>
    <ligand>
        <name>1D-myo-inositol 1,3,4-trisphosphate</name>
        <dbReference type="ChEBI" id="CHEBI:58414"/>
    </ligand>
</feature>
<evidence type="ECO:0000256" key="10">
    <source>
        <dbReference type="PIRSR" id="PIRSR038186-2"/>
    </source>
</evidence>
<evidence type="ECO:0000256" key="2">
    <source>
        <dbReference type="ARBA" id="ARBA00022679"/>
    </source>
</evidence>
<dbReference type="AlphaFoldDB" id="A0AAN7PHG1"/>
<feature type="binding site" evidence="9">
    <location>
        <begin position="190"/>
        <end position="201"/>
    </location>
    <ligand>
        <name>ATP</name>
        <dbReference type="ChEBI" id="CHEBI:30616"/>
    </ligand>
</feature>
<dbReference type="EMBL" id="JARPUR010000001">
    <property type="protein sequence ID" value="KAK4886343.1"/>
    <property type="molecule type" value="Genomic_DNA"/>
</dbReference>
<dbReference type="PANTHER" id="PTHR14217:SF1">
    <property type="entry name" value="INOSITOL-TETRAKISPHOSPHATE 1-KINASE"/>
    <property type="match status" value="1"/>
</dbReference>
<dbReference type="InterPro" id="IPR008656">
    <property type="entry name" value="Inositol_tetrakis-P_1-kinase"/>
</dbReference>
<feature type="binding site" evidence="10">
    <location>
        <position position="299"/>
    </location>
    <ligand>
        <name>Mg(2+)</name>
        <dbReference type="ChEBI" id="CHEBI:18420"/>
        <label>2</label>
    </ligand>
</feature>
<keyword evidence="14" id="KW-1185">Reference proteome</keyword>
<feature type="binding site" evidence="9">
    <location>
        <position position="299"/>
    </location>
    <ligand>
        <name>1D-myo-inositol 1,3,4-trisphosphate</name>
        <dbReference type="ChEBI" id="CHEBI:58414"/>
    </ligand>
</feature>
<comment type="function">
    <text evidence="8">Kinase that can phosphorylate various inositol polyphosphate such as Ins(3,4,5,6)P4 or Ins(1,3,4)P3.</text>
</comment>
<gene>
    <name evidence="13" type="ORF">RN001_002614</name>
</gene>
<keyword evidence="2 8" id="KW-0808">Transferase</keyword>
<dbReference type="Proteomes" id="UP001353858">
    <property type="component" value="Unassembled WGS sequence"/>
</dbReference>
<comment type="subunit">
    <text evidence="8">Monomer.</text>
</comment>
<evidence type="ECO:0000256" key="9">
    <source>
        <dbReference type="PIRSR" id="PIRSR038186-1"/>
    </source>
</evidence>
<evidence type="ECO:0000256" key="5">
    <source>
        <dbReference type="ARBA" id="ARBA00022777"/>
    </source>
</evidence>
<protein>
    <recommendedName>
        <fullName evidence="8">Inositol-tetrakisphosphate 1-kinase</fullName>
        <ecNumber evidence="8">2.7.1.134</ecNumber>
    </recommendedName>
</protein>
<dbReference type="GO" id="GO:0052726">
    <property type="term" value="F:inositol-1,3,4-trisphosphate 5-kinase activity"/>
    <property type="evidence" value="ECO:0007669"/>
    <property type="project" value="InterPro"/>
</dbReference>
<evidence type="ECO:0000256" key="1">
    <source>
        <dbReference type="ARBA" id="ARBA00009601"/>
    </source>
</evidence>
<dbReference type="GO" id="GO:0047325">
    <property type="term" value="F:inositol-3,4,5,6-tetrakisphosphate 1-kinase activity"/>
    <property type="evidence" value="ECO:0007669"/>
    <property type="project" value="UniProtKB-EC"/>
</dbReference>
<feature type="binding site" evidence="10">
    <location>
        <position position="297"/>
    </location>
    <ligand>
        <name>Mg(2+)</name>
        <dbReference type="ChEBI" id="CHEBI:18420"/>
        <label>1</label>
    </ligand>
</feature>
<accession>A0AAN7PHG1</accession>